<organism evidence="14 15">
    <name type="scientific">Pristionchus entomophagus</name>
    <dbReference type="NCBI Taxonomy" id="358040"/>
    <lineage>
        <taxon>Eukaryota</taxon>
        <taxon>Metazoa</taxon>
        <taxon>Ecdysozoa</taxon>
        <taxon>Nematoda</taxon>
        <taxon>Chromadorea</taxon>
        <taxon>Rhabditida</taxon>
        <taxon>Rhabditina</taxon>
        <taxon>Diplogasteromorpha</taxon>
        <taxon>Diplogasteroidea</taxon>
        <taxon>Neodiplogasteridae</taxon>
        <taxon>Pristionchus</taxon>
    </lineage>
</organism>
<feature type="transmembrane region" description="Helical" evidence="10">
    <location>
        <begin position="83"/>
        <end position="104"/>
    </location>
</feature>
<dbReference type="InterPro" id="IPR046342">
    <property type="entry name" value="CBS_dom_sf"/>
</dbReference>
<feature type="transmembrane region" description="Helical" evidence="10">
    <location>
        <begin position="469"/>
        <end position="491"/>
    </location>
</feature>
<keyword evidence="5 10" id="KW-1133">Transmembrane helix</keyword>
<dbReference type="PANTHER" id="PTHR45720:SF5">
    <property type="entry name" value="CHLORIDE CHANNEL PROTEIN"/>
    <property type="match status" value="1"/>
</dbReference>
<dbReference type="SUPFAM" id="SSF81340">
    <property type="entry name" value="Clc chloride channel"/>
    <property type="match status" value="1"/>
</dbReference>
<feature type="transmembrane region" description="Helical" evidence="10">
    <location>
        <begin position="270"/>
        <end position="288"/>
    </location>
</feature>
<dbReference type="Gene3D" id="1.10.3080.10">
    <property type="entry name" value="Clc chloride channel"/>
    <property type="match status" value="1"/>
</dbReference>
<dbReference type="Pfam" id="PF00571">
    <property type="entry name" value="CBS"/>
    <property type="match status" value="1"/>
</dbReference>
<keyword evidence="9" id="KW-0129">CBS domain</keyword>
<feature type="compositionally biased region" description="Acidic residues" evidence="12">
    <location>
        <begin position="44"/>
        <end position="53"/>
    </location>
</feature>
<dbReference type="GO" id="GO:0005886">
    <property type="term" value="C:plasma membrane"/>
    <property type="evidence" value="ECO:0007669"/>
    <property type="project" value="TreeGrafter"/>
</dbReference>
<feature type="region of interest" description="Disordered" evidence="12">
    <location>
        <begin position="1"/>
        <end position="64"/>
    </location>
</feature>
<feature type="transmembrane region" description="Helical" evidence="10">
    <location>
        <begin position="434"/>
        <end position="457"/>
    </location>
</feature>
<feature type="transmembrane region" description="Helical" evidence="10">
    <location>
        <begin position="318"/>
        <end position="338"/>
    </location>
</feature>
<evidence type="ECO:0000256" key="8">
    <source>
        <dbReference type="ARBA" id="ARBA00023214"/>
    </source>
</evidence>
<dbReference type="PRINTS" id="PR00762">
    <property type="entry name" value="CLCHANNEL"/>
</dbReference>
<keyword evidence="6 10" id="KW-0406">Ion transport</keyword>
<feature type="transmembrane region" description="Helical" evidence="10">
    <location>
        <begin position="359"/>
        <end position="378"/>
    </location>
</feature>
<evidence type="ECO:0000313" key="15">
    <source>
        <dbReference type="Proteomes" id="UP001432027"/>
    </source>
</evidence>
<dbReference type="Gene3D" id="3.10.580.10">
    <property type="entry name" value="CBS-domain"/>
    <property type="match status" value="2"/>
</dbReference>
<evidence type="ECO:0000256" key="10">
    <source>
        <dbReference type="RuleBase" id="RU361221"/>
    </source>
</evidence>
<evidence type="ECO:0000256" key="12">
    <source>
        <dbReference type="SAM" id="MobiDB-lite"/>
    </source>
</evidence>
<dbReference type="AlphaFoldDB" id="A0AAV5STA8"/>
<dbReference type="CDD" id="cd03683">
    <property type="entry name" value="ClC_1_like"/>
    <property type="match status" value="1"/>
</dbReference>
<dbReference type="InterPro" id="IPR050970">
    <property type="entry name" value="Cl_channel_volt-gated"/>
</dbReference>
<comment type="caution">
    <text evidence="14">The sequence shown here is derived from an EMBL/GenBank/DDBJ whole genome shotgun (WGS) entry which is preliminary data.</text>
</comment>
<feature type="transmembrane region" description="Helical" evidence="10">
    <location>
        <begin position="497"/>
        <end position="517"/>
    </location>
</feature>
<feature type="transmembrane region" description="Helical" evidence="10">
    <location>
        <begin position="524"/>
        <end position="549"/>
    </location>
</feature>
<dbReference type="InterPro" id="IPR000644">
    <property type="entry name" value="CBS_dom"/>
</dbReference>
<dbReference type="Proteomes" id="UP001432027">
    <property type="component" value="Unassembled WGS sequence"/>
</dbReference>
<keyword evidence="11" id="KW-0175">Coiled coil</keyword>
<evidence type="ECO:0000256" key="7">
    <source>
        <dbReference type="ARBA" id="ARBA00023136"/>
    </source>
</evidence>
<feature type="coiled-coil region" evidence="11">
    <location>
        <begin position="790"/>
        <end position="817"/>
    </location>
</feature>
<comment type="similarity">
    <text evidence="10">Belongs to the chloride channel (TC 2.A.49) family.</text>
</comment>
<evidence type="ECO:0000256" key="11">
    <source>
        <dbReference type="SAM" id="Coils"/>
    </source>
</evidence>
<evidence type="ECO:0000313" key="14">
    <source>
        <dbReference type="EMBL" id="GMS86315.1"/>
    </source>
</evidence>
<evidence type="ECO:0000256" key="6">
    <source>
        <dbReference type="ARBA" id="ARBA00023065"/>
    </source>
</evidence>
<dbReference type="SUPFAM" id="SSF54631">
    <property type="entry name" value="CBS-domain pair"/>
    <property type="match status" value="1"/>
</dbReference>
<keyword evidence="4" id="KW-0677">Repeat</keyword>
<evidence type="ECO:0000256" key="3">
    <source>
        <dbReference type="ARBA" id="ARBA00022692"/>
    </source>
</evidence>
<evidence type="ECO:0000256" key="2">
    <source>
        <dbReference type="ARBA" id="ARBA00022448"/>
    </source>
</evidence>
<feature type="domain" description="CBS" evidence="13">
    <location>
        <begin position="580"/>
        <end position="641"/>
    </location>
</feature>
<dbReference type="InterPro" id="IPR014743">
    <property type="entry name" value="Cl-channel_core"/>
</dbReference>
<keyword evidence="15" id="KW-1185">Reference proteome</keyword>
<keyword evidence="8 10" id="KW-0868">Chloride</keyword>
<comment type="subcellular location">
    <subcellularLocation>
        <location evidence="1 10">Membrane</location>
        <topology evidence="1 10">Multi-pass membrane protein</topology>
    </subcellularLocation>
</comment>
<dbReference type="InterPro" id="IPR001807">
    <property type="entry name" value="ClC"/>
</dbReference>
<feature type="transmembrane region" description="Helical" evidence="10">
    <location>
        <begin position="178"/>
        <end position="196"/>
    </location>
</feature>
<feature type="transmembrane region" description="Helical" evidence="10">
    <location>
        <begin position="234"/>
        <end position="258"/>
    </location>
</feature>
<dbReference type="EMBL" id="BTSX01000002">
    <property type="protein sequence ID" value="GMS86315.1"/>
    <property type="molecule type" value="Genomic_DNA"/>
</dbReference>
<dbReference type="PANTHER" id="PTHR45720">
    <property type="entry name" value="CHLORIDE CHANNEL PROTEIN 2"/>
    <property type="match status" value="1"/>
</dbReference>
<feature type="transmembrane region" description="Helical" evidence="10">
    <location>
        <begin position="124"/>
        <end position="145"/>
    </location>
</feature>
<evidence type="ECO:0000259" key="13">
    <source>
        <dbReference type="PROSITE" id="PS51371"/>
    </source>
</evidence>
<proteinExistence type="inferred from homology"/>
<feature type="compositionally biased region" description="Basic and acidic residues" evidence="12">
    <location>
        <begin position="54"/>
        <end position="64"/>
    </location>
</feature>
<dbReference type="CDD" id="cd04591">
    <property type="entry name" value="CBS_pair_voltage-gated_CLC_euk_bac"/>
    <property type="match status" value="1"/>
</dbReference>
<dbReference type="PROSITE" id="PS51371">
    <property type="entry name" value="CBS"/>
    <property type="match status" value="1"/>
</dbReference>
<evidence type="ECO:0000256" key="4">
    <source>
        <dbReference type="ARBA" id="ARBA00022737"/>
    </source>
</evidence>
<protein>
    <recommendedName>
        <fullName evidence="10">Chloride channel protein</fullName>
    </recommendedName>
</protein>
<dbReference type="GO" id="GO:0005247">
    <property type="term" value="F:voltage-gated chloride channel activity"/>
    <property type="evidence" value="ECO:0007669"/>
    <property type="project" value="TreeGrafter"/>
</dbReference>
<gene>
    <name evidence="14" type="ORF">PENTCL1PPCAC_8490</name>
</gene>
<name>A0AAV5STA8_9BILA</name>
<keyword evidence="7 10" id="KW-0472">Membrane</keyword>
<evidence type="ECO:0000256" key="9">
    <source>
        <dbReference type="PROSITE-ProRule" id="PRU00703"/>
    </source>
</evidence>
<reference evidence="14" key="1">
    <citation type="submission" date="2023-10" db="EMBL/GenBank/DDBJ databases">
        <title>Genome assembly of Pristionchus species.</title>
        <authorList>
            <person name="Yoshida K."/>
            <person name="Sommer R.J."/>
        </authorList>
    </citation>
    <scope>NUCLEOTIDE SEQUENCE</scope>
    <source>
        <strain evidence="14">RS0144</strain>
    </source>
</reference>
<feature type="non-terminal residue" evidence="14">
    <location>
        <position position="1"/>
    </location>
</feature>
<keyword evidence="3 10" id="KW-0812">Transmembrane</keyword>
<evidence type="ECO:0000256" key="1">
    <source>
        <dbReference type="ARBA" id="ARBA00004141"/>
    </source>
</evidence>
<dbReference type="FunFam" id="1.10.3080.10:FF:000020">
    <property type="entry name" value="Chloride channel protein"/>
    <property type="match status" value="1"/>
</dbReference>
<dbReference type="Pfam" id="PF00654">
    <property type="entry name" value="Voltage_CLC"/>
    <property type="match status" value="1"/>
</dbReference>
<keyword evidence="2 10" id="KW-0813">Transport</keyword>
<evidence type="ECO:0000256" key="5">
    <source>
        <dbReference type="ARBA" id="ARBA00022989"/>
    </source>
</evidence>
<sequence length="819" mass="90071">AEMPDDNADKAGEKAALNAENDSDEETSGETRRLSNNTVHDSSEVSDGEDDGHDSDRSPENERNDGFLRRHAKNLLHFFVEDWFLSAALGILTAVLSIATDIAIEYLLHLRIFLFEEAHNWHQYLGALVWVGYITVSATLAALFCKAVAPQAVGSGIPEVKVIMHGFVLKNYLSAKTLLAKVVSLILTLGGGYPVGKEGPFVHMGSIVANLLTQATESCRYNAFFSNEGRKMEMLSSGCAVGIACTFSAPAGGVLYGIESTSKYFAVKNYWRSFFATTCAAIVFRYLLTFVVSPKMAGTITAYYQTNFPNEVFVVEEIPLFVLLGAVCGLLGALFVFVNRRFAMAKEHGIYKRMFGNRPILLTALTTALVGVITYPYGMGEFIAGKFTFRETLVDFVSNCTIFDANSSIFCGDNTTEHWTGQNGNLHPGMTMCFYIIVYFFLVAHCVCMYLPTGIFVPSFVMGAAGGRIMGEVVALYFPFGIRGIGGPMIYPGLYAVVGAAAYTGAVTHSLSIAVIVCETTGQLCALLPVLIALMVANAVSSFLQPSIYESIILMKGYPYLTDLPPSRMSVHLLKVSRVMVTDLFFVYKKMTYSELKKMLKASPHIKGYPVVTDKESMHLIGSVSRKSLIMMLTAKLGPDTSLNYKTKRTPSEFFQSTIHSIRRSTIPNVLAADIFVEHGSSGTDSLLTSDKAAIRARQGSGIDFVHSIPESSRRRLLETPISLDSAAIDAAPFQLVKSTTLYKVHNMFSLLALNHAYVTERGRLVGVVSLKELRETFANIYVWGAQPPKRKVARVIKNSDEEHERMEEQLRKLREAHS</sequence>
<accession>A0AAV5STA8</accession>